<keyword evidence="1" id="KW-1133">Transmembrane helix</keyword>
<keyword evidence="1" id="KW-0812">Transmembrane</keyword>
<evidence type="ECO:0000256" key="2">
    <source>
        <dbReference type="SAM" id="SignalP"/>
    </source>
</evidence>
<sequence length="146" mass="15407">MNSGRRRIPAFNVVLLLLAALIVSMGAANAERSLRAARADGTPGTFSATMLDCVQHPGHESCTCFGTYAPESGGPERADIYLYGGNRQTCRVGEETAAVDVGSANRVYGPEGSNEWVMTAGLILFGLGLGGWTIRSWWVGRAGSVV</sequence>
<accession>A0ABY5D345</accession>
<keyword evidence="2" id="KW-0732">Signal</keyword>
<feature type="transmembrane region" description="Helical" evidence="1">
    <location>
        <begin position="116"/>
        <end position="134"/>
    </location>
</feature>
<feature type="chain" id="PRO_5047429710" description="Integral membrane protein" evidence="2">
    <location>
        <begin position="31"/>
        <end position="146"/>
    </location>
</feature>
<protein>
    <recommendedName>
        <fullName evidence="5">Integral membrane protein</fullName>
    </recommendedName>
</protein>
<proteinExistence type="predicted"/>
<reference evidence="3" key="1">
    <citation type="submission" date="2022-06" db="EMBL/GenBank/DDBJ databases">
        <authorList>
            <person name="Ping M."/>
        </authorList>
    </citation>
    <scope>NUCLEOTIDE SEQUENCE</scope>
    <source>
        <strain evidence="3">JCM11759T</strain>
    </source>
</reference>
<evidence type="ECO:0008006" key="5">
    <source>
        <dbReference type="Google" id="ProtNLM"/>
    </source>
</evidence>
<dbReference type="EMBL" id="CP099837">
    <property type="protein sequence ID" value="USY17531.1"/>
    <property type="molecule type" value="Genomic_DNA"/>
</dbReference>
<feature type="signal peptide" evidence="2">
    <location>
        <begin position="1"/>
        <end position="30"/>
    </location>
</feature>
<evidence type="ECO:0000256" key="1">
    <source>
        <dbReference type="SAM" id="Phobius"/>
    </source>
</evidence>
<keyword evidence="4" id="KW-1185">Reference proteome</keyword>
<gene>
    <name evidence="3" type="ORF">NE857_19530</name>
</gene>
<name>A0ABY5D345_9ACTN</name>
<evidence type="ECO:0000313" key="4">
    <source>
        <dbReference type="Proteomes" id="UP001055940"/>
    </source>
</evidence>
<dbReference type="Proteomes" id="UP001055940">
    <property type="component" value="Chromosome"/>
</dbReference>
<evidence type="ECO:0000313" key="3">
    <source>
        <dbReference type="EMBL" id="USY17531.1"/>
    </source>
</evidence>
<organism evidence="3 4">
    <name type="scientific">Nocardiopsis exhalans</name>
    <dbReference type="NCBI Taxonomy" id="163604"/>
    <lineage>
        <taxon>Bacteria</taxon>
        <taxon>Bacillati</taxon>
        <taxon>Actinomycetota</taxon>
        <taxon>Actinomycetes</taxon>
        <taxon>Streptosporangiales</taxon>
        <taxon>Nocardiopsidaceae</taxon>
        <taxon>Nocardiopsis</taxon>
    </lineage>
</organism>
<keyword evidence="1" id="KW-0472">Membrane</keyword>
<dbReference type="RefSeq" id="WP_254417096.1">
    <property type="nucleotide sequence ID" value="NZ_BAAAJB010000011.1"/>
</dbReference>